<evidence type="ECO:0000313" key="1">
    <source>
        <dbReference type="EMBL" id="MDU0809492.1"/>
    </source>
</evidence>
<comment type="caution">
    <text evidence="1">The sequence shown here is derived from an EMBL/GenBank/DDBJ whole genome shotgun (WGS) entry which is preliminary data.</text>
</comment>
<proteinExistence type="predicted"/>
<organism evidence="1 2">
    <name type="scientific">Aquirufa regiilacus</name>
    <dbReference type="NCBI Taxonomy" id="3024868"/>
    <lineage>
        <taxon>Bacteria</taxon>
        <taxon>Pseudomonadati</taxon>
        <taxon>Bacteroidota</taxon>
        <taxon>Cytophagia</taxon>
        <taxon>Cytophagales</taxon>
        <taxon>Flectobacillaceae</taxon>
        <taxon>Aquirufa</taxon>
    </lineage>
</organism>
<accession>A0ABU3TUF8</accession>
<dbReference type="Proteomes" id="UP001249959">
    <property type="component" value="Unassembled WGS sequence"/>
</dbReference>
<gene>
    <name evidence="1" type="ORF">PQG45_10630</name>
</gene>
<protein>
    <submittedName>
        <fullName evidence="1">T9SS type A sorting domain-containing protein</fullName>
    </submittedName>
</protein>
<dbReference type="RefSeq" id="WP_315577585.1">
    <property type="nucleotide sequence ID" value="NZ_JARDXH010000009.1"/>
</dbReference>
<evidence type="ECO:0000313" key="2">
    <source>
        <dbReference type="Proteomes" id="UP001249959"/>
    </source>
</evidence>
<name>A0ABU3TUF8_9BACT</name>
<sequence>MRFIYQLSFLILPFWCSGQYIQSATLSAGGSMGGGHGNYYLSHVVSQSSIVVGTARSGNVVVRQGFKQPFISKNNVAFKTAAMVVSEPLVPIQVDVFPNPFVDHVLLRFSEATRTPTRLTLYDASASVIWERLYPENMTEISLDGFSEIRAGKYLLLIFQHGNPVTRTIIKDVQP</sequence>
<dbReference type="EMBL" id="JAVNWW010000006">
    <property type="protein sequence ID" value="MDU0809492.1"/>
    <property type="molecule type" value="Genomic_DNA"/>
</dbReference>
<keyword evidence="2" id="KW-1185">Reference proteome</keyword>
<reference evidence="1 2" key="1">
    <citation type="submission" date="2023-09" db="EMBL/GenBank/DDBJ databases">
        <title>Aquirufa genomes.</title>
        <authorList>
            <person name="Pitt A."/>
        </authorList>
    </citation>
    <scope>NUCLEOTIDE SEQUENCE [LARGE SCALE GENOMIC DNA]</scope>
    <source>
        <strain evidence="1 2">LEOWEIH-7C</strain>
    </source>
</reference>